<gene>
    <name evidence="1" type="ORF">BN14_10956</name>
</gene>
<proteinExistence type="predicted"/>
<protein>
    <submittedName>
        <fullName evidence="1">Uncharacterized protein</fullName>
    </submittedName>
</protein>
<dbReference type="AlphaFoldDB" id="M5CCE9"/>
<evidence type="ECO:0000313" key="1">
    <source>
        <dbReference type="EMBL" id="CCO36810.1"/>
    </source>
</evidence>
<comment type="caution">
    <text evidence="1">The sequence shown here is derived from an EMBL/GenBank/DDBJ whole genome shotgun (WGS) entry which is preliminary data.</text>
</comment>
<reference evidence="1 2" key="1">
    <citation type="journal article" date="2013" name="J. Biotechnol.">
        <title>Establishment and interpretation of the genome sequence of the phytopathogenic fungus Rhizoctonia solani AG1-IB isolate 7/3/14.</title>
        <authorList>
            <person name="Wibberg D.W."/>
            <person name="Jelonek L.J."/>
            <person name="Rupp O.R."/>
            <person name="Hennig M.H."/>
            <person name="Eikmeyer F.E."/>
            <person name="Goesmann A.G."/>
            <person name="Hartmann A.H."/>
            <person name="Borriss R.B."/>
            <person name="Grosch R.G."/>
            <person name="Puehler A.P."/>
            <person name="Schlueter A.S."/>
        </authorList>
    </citation>
    <scope>NUCLEOTIDE SEQUENCE [LARGE SCALE GENOMIC DNA]</scope>
    <source>
        <strain evidence="2">AG1-IB / isolate 7/3/14</strain>
    </source>
</reference>
<dbReference type="HOGENOM" id="CLU_056229_0_0_1"/>
<dbReference type="EMBL" id="CAOJ01016454">
    <property type="protein sequence ID" value="CCO36810.1"/>
    <property type="molecule type" value="Genomic_DNA"/>
</dbReference>
<sequence>MEAFRVAIDLLPHFTWLGATTTQQYHDLSLVKNIAVRAAFTAICSSEYSQALEWLEHARCVVWNRSLMLRSPVDSLALSYPDLAHRLQTVSSQLHCANSELQPSGVDLSSLNTIEHRHRLAREYGDVVSQVRDLPGFGEFLQRKKVRDLTRAACHGPIVVINCYEQRCDALIILPGKHDISHLPLPGFTEHAAQRSLSDLRSSLRRSGIRERGVKVRQESPAHEVIGRVLATLWHSVVKPVLDFLAYTDAAYNLVSYRRTLLPSSARSWRLRPAAIEGVRLRSL</sequence>
<dbReference type="Proteomes" id="UP000012065">
    <property type="component" value="Unassembled WGS sequence"/>
</dbReference>
<accession>M5CCE9</accession>
<organism evidence="1 2">
    <name type="scientific">Thanatephorus cucumeris (strain AG1-IB / isolate 7/3/14)</name>
    <name type="common">Lettuce bottom rot fungus</name>
    <name type="synonym">Rhizoctonia solani</name>
    <dbReference type="NCBI Taxonomy" id="1108050"/>
    <lineage>
        <taxon>Eukaryota</taxon>
        <taxon>Fungi</taxon>
        <taxon>Dikarya</taxon>
        <taxon>Basidiomycota</taxon>
        <taxon>Agaricomycotina</taxon>
        <taxon>Agaricomycetes</taxon>
        <taxon>Cantharellales</taxon>
        <taxon>Ceratobasidiaceae</taxon>
        <taxon>Rhizoctonia</taxon>
        <taxon>Rhizoctonia solani AG-1</taxon>
    </lineage>
</organism>
<name>M5CCE9_THACB</name>
<evidence type="ECO:0000313" key="2">
    <source>
        <dbReference type="Proteomes" id="UP000012065"/>
    </source>
</evidence>